<dbReference type="EMBL" id="JARKIB010000441">
    <property type="protein sequence ID" value="KAJ7707883.1"/>
    <property type="molecule type" value="Genomic_DNA"/>
</dbReference>
<evidence type="ECO:0000313" key="2">
    <source>
        <dbReference type="Proteomes" id="UP001215598"/>
    </source>
</evidence>
<dbReference type="AlphaFoldDB" id="A0AAD7GYD9"/>
<comment type="caution">
    <text evidence="1">The sequence shown here is derived from an EMBL/GenBank/DDBJ whole genome shotgun (WGS) entry which is preliminary data.</text>
</comment>
<dbReference type="Proteomes" id="UP001215598">
    <property type="component" value="Unassembled WGS sequence"/>
</dbReference>
<reference evidence="1" key="1">
    <citation type="submission" date="2023-03" db="EMBL/GenBank/DDBJ databases">
        <title>Massive genome expansion in bonnet fungi (Mycena s.s.) driven by repeated elements and novel gene families across ecological guilds.</title>
        <authorList>
            <consortium name="Lawrence Berkeley National Laboratory"/>
            <person name="Harder C.B."/>
            <person name="Miyauchi S."/>
            <person name="Viragh M."/>
            <person name="Kuo A."/>
            <person name="Thoen E."/>
            <person name="Andreopoulos B."/>
            <person name="Lu D."/>
            <person name="Skrede I."/>
            <person name="Drula E."/>
            <person name="Henrissat B."/>
            <person name="Morin E."/>
            <person name="Kohler A."/>
            <person name="Barry K."/>
            <person name="LaButti K."/>
            <person name="Morin E."/>
            <person name="Salamov A."/>
            <person name="Lipzen A."/>
            <person name="Mereny Z."/>
            <person name="Hegedus B."/>
            <person name="Baldrian P."/>
            <person name="Stursova M."/>
            <person name="Weitz H."/>
            <person name="Taylor A."/>
            <person name="Grigoriev I.V."/>
            <person name="Nagy L.G."/>
            <person name="Martin F."/>
            <person name="Kauserud H."/>
        </authorList>
    </citation>
    <scope>NUCLEOTIDE SEQUENCE</scope>
    <source>
        <strain evidence="1">CBHHK182m</strain>
    </source>
</reference>
<evidence type="ECO:0000313" key="1">
    <source>
        <dbReference type="EMBL" id="KAJ7707883.1"/>
    </source>
</evidence>
<sequence>MYRRSVRSIRAASFVVSNSHLDADLQVLTHLASVLDGTTDCLAACAIGTTGTSTPTHTHPSRAWCQLRNLRARAQVAADLSKKVSLVWLAVEDAWRPGTGQRLEVFEHTPRISMHIEGTYTLTRPLRGRVRKRVKYLREHLRILRAAATRFKEDKPTDEAAHWELINNYTEYLDVAAELVKLREFTAGQRR</sequence>
<accession>A0AAD7GYD9</accession>
<keyword evidence="2" id="KW-1185">Reference proteome</keyword>
<organism evidence="1 2">
    <name type="scientific">Mycena metata</name>
    <dbReference type="NCBI Taxonomy" id="1033252"/>
    <lineage>
        <taxon>Eukaryota</taxon>
        <taxon>Fungi</taxon>
        <taxon>Dikarya</taxon>
        <taxon>Basidiomycota</taxon>
        <taxon>Agaricomycotina</taxon>
        <taxon>Agaricomycetes</taxon>
        <taxon>Agaricomycetidae</taxon>
        <taxon>Agaricales</taxon>
        <taxon>Marasmiineae</taxon>
        <taxon>Mycenaceae</taxon>
        <taxon>Mycena</taxon>
    </lineage>
</organism>
<protein>
    <submittedName>
        <fullName evidence="1">Uncharacterized protein</fullName>
    </submittedName>
</protein>
<gene>
    <name evidence="1" type="ORF">B0H16DRAFT_1481516</name>
</gene>
<proteinExistence type="predicted"/>
<name>A0AAD7GYD9_9AGAR</name>